<dbReference type="RefSeq" id="WP_341876063.1">
    <property type="nucleotide sequence ID" value="NZ_CP121687.1"/>
</dbReference>
<reference evidence="1 2" key="1">
    <citation type="submission" date="2023-03" db="EMBL/GenBank/DDBJ databases">
        <title>Novel Species.</title>
        <authorList>
            <person name="Ma S."/>
        </authorList>
    </citation>
    <scope>NUCLEOTIDE SEQUENCE [LARGE SCALE GENOMIC DNA]</scope>
    <source>
        <strain evidence="1 2">LIND6LT2</strain>
    </source>
</reference>
<organism evidence="1 2">
    <name type="scientific">Defluviitalea saccharophila</name>
    <dbReference type="NCBI Taxonomy" id="879970"/>
    <lineage>
        <taxon>Bacteria</taxon>
        <taxon>Bacillati</taxon>
        <taxon>Bacillota</taxon>
        <taxon>Clostridia</taxon>
        <taxon>Lachnospirales</taxon>
        <taxon>Defluviitaleaceae</taxon>
        <taxon>Defluviitalea</taxon>
    </lineage>
</organism>
<evidence type="ECO:0000313" key="1">
    <source>
        <dbReference type="EMBL" id="WZL69059.1"/>
    </source>
</evidence>
<name>A0ABZ2Y1E3_9FIRM</name>
<accession>A0ABZ2Y1E3</accession>
<dbReference type="EMBL" id="CP121687">
    <property type="protein sequence ID" value="WZL69059.1"/>
    <property type="molecule type" value="Genomic_DNA"/>
</dbReference>
<gene>
    <name evidence="1" type="ORF">QBE51_09610</name>
</gene>
<keyword evidence="2" id="KW-1185">Reference proteome</keyword>
<proteinExistence type="predicted"/>
<protein>
    <submittedName>
        <fullName evidence="1">Uncharacterized protein</fullName>
    </submittedName>
</protein>
<evidence type="ECO:0000313" key="2">
    <source>
        <dbReference type="Proteomes" id="UP001486565"/>
    </source>
</evidence>
<sequence>MKLHEKIRLKARLYGYGHKNAKAFSRKIVKKIDEMDKYLEKNINVPGKKKKKKKEKEKEE</sequence>
<dbReference type="Proteomes" id="UP001486565">
    <property type="component" value="Chromosome"/>
</dbReference>